<dbReference type="PANTHER" id="PTHR48069">
    <property type="entry name" value="DIHYDROFOLATE REDUCTASE"/>
    <property type="match status" value="1"/>
</dbReference>
<evidence type="ECO:0000256" key="3">
    <source>
        <dbReference type="ARBA" id="ARBA00012856"/>
    </source>
</evidence>
<keyword evidence="6 8" id="KW-0560">Oxidoreductase</keyword>
<evidence type="ECO:0000259" key="10">
    <source>
        <dbReference type="PROSITE" id="PS51330"/>
    </source>
</evidence>
<accession>A0A7Y0ADL0</accession>
<dbReference type="GO" id="GO:0005829">
    <property type="term" value="C:cytosol"/>
    <property type="evidence" value="ECO:0007669"/>
    <property type="project" value="TreeGrafter"/>
</dbReference>
<dbReference type="InterPro" id="IPR024072">
    <property type="entry name" value="DHFR-like_dom_sf"/>
</dbReference>
<dbReference type="PRINTS" id="PR00070">
    <property type="entry name" value="DHFR"/>
</dbReference>
<feature type="domain" description="DHFR" evidence="10">
    <location>
        <begin position="1"/>
        <end position="165"/>
    </location>
</feature>
<dbReference type="Gene3D" id="3.40.430.10">
    <property type="entry name" value="Dihydrofolate Reductase, subunit A"/>
    <property type="match status" value="1"/>
</dbReference>
<comment type="caution">
    <text evidence="11">The sequence shown here is derived from an EMBL/GenBank/DDBJ whole genome shotgun (WGS) entry which is preliminary data.</text>
</comment>
<evidence type="ECO:0000256" key="2">
    <source>
        <dbReference type="ARBA" id="ARBA00009539"/>
    </source>
</evidence>
<comment type="pathway">
    <text evidence="1 8">Cofactor biosynthesis; tetrahydrofolate biosynthesis; 5,6,7,8-tetrahydrofolate from 7,8-dihydrofolate: step 1/1.</text>
</comment>
<comment type="function">
    <text evidence="7 8">Key enzyme in folate metabolism. Catalyzes an essential reaction for de novo glycine and purine synthesis, and for DNA precursor synthesis.</text>
</comment>
<dbReference type="GO" id="GO:0070401">
    <property type="term" value="F:NADP+ binding"/>
    <property type="evidence" value="ECO:0007669"/>
    <property type="project" value="UniProtKB-ARBA"/>
</dbReference>
<comment type="similarity">
    <text evidence="2 8 9">Belongs to the dihydrofolate reductase family.</text>
</comment>
<dbReference type="UniPathway" id="UPA00077">
    <property type="reaction ID" value="UER00158"/>
</dbReference>
<dbReference type="PROSITE" id="PS00075">
    <property type="entry name" value="DHFR_1"/>
    <property type="match status" value="1"/>
</dbReference>
<keyword evidence="4 8" id="KW-0554">One-carbon metabolism</keyword>
<dbReference type="PROSITE" id="PS51330">
    <property type="entry name" value="DHFR_2"/>
    <property type="match status" value="1"/>
</dbReference>
<dbReference type="GO" id="GO:0046654">
    <property type="term" value="P:tetrahydrofolate biosynthetic process"/>
    <property type="evidence" value="ECO:0007669"/>
    <property type="project" value="UniProtKB-UniPathway"/>
</dbReference>
<comment type="catalytic activity">
    <reaction evidence="8">
        <text>(6S)-5,6,7,8-tetrahydrofolate + NADP(+) = 7,8-dihydrofolate + NADPH + H(+)</text>
        <dbReference type="Rhea" id="RHEA:15009"/>
        <dbReference type="ChEBI" id="CHEBI:15378"/>
        <dbReference type="ChEBI" id="CHEBI:57451"/>
        <dbReference type="ChEBI" id="CHEBI:57453"/>
        <dbReference type="ChEBI" id="CHEBI:57783"/>
        <dbReference type="ChEBI" id="CHEBI:58349"/>
        <dbReference type="EC" id="1.5.1.3"/>
    </reaction>
</comment>
<dbReference type="EMBL" id="JABBGH010000001">
    <property type="protein sequence ID" value="NML65377.1"/>
    <property type="molecule type" value="Genomic_DNA"/>
</dbReference>
<dbReference type="GO" id="GO:0004146">
    <property type="term" value="F:dihydrofolate reductase activity"/>
    <property type="evidence" value="ECO:0007669"/>
    <property type="project" value="UniProtKB-EC"/>
</dbReference>
<evidence type="ECO:0000256" key="7">
    <source>
        <dbReference type="ARBA" id="ARBA00025067"/>
    </source>
</evidence>
<keyword evidence="5 8" id="KW-0521">NADP</keyword>
<evidence type="ECO:0000313" key="12">
    <source>
        <dbReference type="Proteomes" id="UP000559626"/>
    </source>
</evidence>
<organism evidence="11 12">
    <name type="scientific">Hymenobacter polaris</name>
    <dbReference type="NCBI Taxonomy" id="2682546"/>
    <lineage>
        <taxon>Bacteria</taxon>
        <taxon>Pseudomonadati</taxon>
        <taxon>Bacteroidota</taxon>
        <taxon>Cytophagia</taxon>
        <taxon>Cytophagales</taxon>
        <taxon>Hymenobacteraceae</taxon>
        <taxon>Hymenobacter</taxon>
    </lineage>
</organism>
<evidence type="ECO:0000256" key="9">
    <source>
        <dbReference type="RuleBase" id="RU004474"/>
    </source>
</evidence>
<dbReference type="Proteomes" id="UP000559626">
    <property type="component" value="Unassembled WGS sequence"/>
</dbReference>
<proteinExistence type="inferred from homology"/>
<name>A0A7Y0ADL0_9BACT</name>
<dbReference type="Pfam" id="PF00186">
    <property type="entry name" value="DHFR_1"/>
    <property type="match status" value="1"/>
</dbReference>
<dbReference type="RefSeq" id="WP_169530632.1">
    <property type="nucleotide sequence ID" value="NZ_JABBGH010000001.1"/>
</dbReference>
<dbReference type="GO" id="GO:0046655">
    <property type="term" value="P:folic acid metabolic process"/>
    <property type="evidence" value="ECO:0007669"/>
    <property type="project" value="TreeGrafter"/>
</dbReference>
<keyword evidence="12" id="KW-1185">Reference proteome</keyword>
<dbReference type="PANTHER" id="PTHR48069:SF3">
    <property type="entry name" value="DIHYDROFOLATE REDUCTASE"/>
    <property type="match status" value="1"/>
</dbReference>
<dbReference type="GO" id="GO:0046452">
    <property type="term" value="P:dihydrofolate metabolic process"/>
    <property type="evidence" value="ECO:0007669"/>
    <property type="project" value="TreeGrafter"/>
</dbReference>
<dbReference type="PIRSF" id="PIRSF000194">
    <property type="entry name" value="DHFR"/>
    <property type="match status" value="1"/>
</dbReference>
<gene>
    <name evidence="11" type="ORF">HHL22_09195</name>
</gene>
<evidence type="ECO:0000256" key="5">
    <source>
        <dbReference type="ARBA" id="ARBA00022857"/>
    </source>
</evidence>
<dbReference type="InterPro" id="IPR001796">
    <property type="entry name" value="DHFR_dom"/>
</dbReference>
<evidence type="ECO:0000256" key="8">
    <source>
        <dbReference type="PIRNR" id="PIRNR000194"/>
    </source>
</evidence>
<dbReference type="GO" id="GO:0006730">
    <property type="term" value="P:one-carbon metabolic process"/>
    <property type="evidence" value="ECO:0007669"/>
    <property type="project" value="UniProtKB-KW"/>
</dbReference>
<dbReference type="SUPFAM" id="SSF53597">
    <property type="entry name" value="Dihydrofolate reductase-like"/>
    <property type="match status" value="1"/>
</dbReference>
<dbReference type="FunFam" id="3.40.430.10:FF:000001">
    <property type="entry name" value="Dihydrofolate reductase"/>
    <property type="match status" value="1"/>
</dbReference>
<evidence type="ECO:0000256" key="4">
    <source>
        <dbReference type="ARBA" id="ARBA00022563"/>
    </source>
</evidence>
<reference evidence="11 12" key="1">
    <citation type="submission" date="2020-04" db="EMBL/GenBank/DDBJ databases">
        <title>Hymenobacter polaris sp. nov., isolated from Arctic soil.</title>
        <authorList>
            <person name="Dahal R.H."/>
        </authorList>
    </citation>
    <scope>NUCLEOTIDE SEQUENCE [LARGE SCALE GENOMIC DNA]</scope>
    <source>
        <strain evidence="11 12">RP-2-7</strain>
    </source>
</reference>
<dbReference type="EC" id="1.5.1.3" evidence="3 8"/>
<dbReference type="AlphaFoldDB" id="A0A7Y0ADL0"/>
<evidence type="ECO:0000313" key="11">
    <source>
        <dbReference type="EMBL" id="NML65377.1"/>
    </source>
</evidence>
<protein>
    <recommendedName>
        <fullName evidence="3 8">Dihydrofolate reductase</fullName>
        <ecNumber evidence="3 8">1.5.1.3</ecNumber>
    </recommendedName>
</protein>
<evidence type="ECO:0000256" key="6">
    <source>
        <dbReference type="ARBA" id="ARBA00023002"/>
    </source>
</evidence>
<dbReference type="CDD" id="cd00209">
    <property type="entry name" value="DHFR"/>
    <property type="match status" value="1"/>
</dbReference>
<evidence type="ECO:0000256" key="1">
    <source>
        <dbReference type="ARBA" id="ARBA00004903"/>
    </source>
</evidence>
<dbReference type="InterPro" id="IPR012259">
    <property type="entry name" value="DHFR"/>
</dbReference>
<sequence>MIALVVAVADGNNVIGRAGELPWGRLPADLRHFKQLTLGHPVVMGRKTFDSIGRALPGRPNLVITRQPSWEAAGTEAYPTVAAALARARELAGAEGVVCIIGGGEIYREALPAADLVYLTEVHGTFAGDTFFPTLAPAQWREETRERHEADDQNPHAYSFVTLRRR</sequence>
<dbReference type="InterPro" id="IPR017925">
    <property type="entry name" value="DHFR_CS"/>
</dbReference>